<dbReference type="PANTHER" id="PTHR44329">
    <property type="entry name" value="SERINE/THREONINE-PROTEIN KINASE TNNI3K-RELATED"/>
    <property type="match status" value="1"/>
</dbReference>
<protein>
    <submittedName>
        <fullName evidence="7">Probable LIM domain-containing serine/threonine-protein kinase DDB</fullName>
    </submittedName>
</protein>
<dbReference type="GO" id="GO:0005524">
    <property type="term" value="F:ATP binding"/>
    <property type="evidence" value="ECO:0007669"/>
    <property type="project" value="UniProtKB-KW"/>
</dbReference>
<evidence type="ECO:0000313" key="7">
    <source>
        <dbReference type="EMBL" id="CAB9501824.1"/>
    </source>
</evidence>
<keyword evidence="3 7" id="KW-0418">Kinase</keyword>
<dbReference type="InterPro" id="IPR011009">
    <property type="entry name" value="Kinase-like_dom_sf"/>
</dbReference>
<dbReference type="SUPFAM" id="SSF56112">
    <property type="entry name" value="Protein kinase-like (PK-like)"/>
    <property type="match status" value="1"/>
</dbReference>
<dbReference type="EMBL" id="CAICTM010000118">
    <property type="protein sequence ID" value="CAB9501824.1"/>
    <property type="molecule type" value="Genomic_DNA"/>
</dbReference>
<organism evidence="7 8">
    <name type="scientific">Seminavis robusta</name>
    <dbReference type="NCBI Taxonomy" id="568900"/>
    <lineage>
        <taxon>Eukaryota</taxon>
        <taxon>Sar</taxon>
        <taxon>Stramenopiles</taxon>
        <taxon>Ochrophyta</taxon>
        <taxon>Bacillariophyta</taxon>
        <taxon>Bacillariophyceae</taxon>
        <taxon>Bacillariophycidae</taxon>
        <taxon>Naviculales</taxon>
        <taxon>Naviculaceae</taxon>
        <taxon>Seminavis</taxon>
    </lineage>
</organism>
<name>A0A9N8DJE9_9STRA</name>
<dbReference type="PROSITE" id="PS50011">
    <property type="entry name" value="PROTEIN_KINASE_DOM"/>
    <property type="match status" value="1"/>
</dbReference>
<gene>
    <name evidence="7" type="ORF">SEMRO_119_G058180.1</name>
</gene>
<dbReference type="GO" id="GO:0004674">
    <property type="term" value="F:protein serine/threonine kinase activity"/>
    <property type="evidence" value="ECO:0007669"/>
    <property type="project" value="TreeGrafter"/>
</dbReference>
<keyword evidence="2" id="KW-0547">Nucleotide-binding</keyword>
<dbReference type="SMART" id="SM00220">
    <property type="entry name" value="S_TKc"/>
    <property type="match status" value="1"/>
</dbReference>
<keyword evidence="1" id="KW-0808">Transferase</keyword>
<evidence type="ECO:0000256" key="2">
    <source>
        <dbReference type="ARBA" id="ARBA00022741"/>
    </source>
</evidence>
<dbReference type="InterPro" id="IPR051681">
    <property type="entry name" value="Ser/Thr_Kinases-Pseudokinases"/>
</dbReference>
<feature type="compositionally biased region" description="Polar residues" evidence="5">
    <location>
        <begin position="23"/>
        <end position="36"/>
    </location>
</feature>
<sequence length="413" mass="46331">MKLTRTSPLISIAENPDKRSIASAVSQTSLTASDSGSNHDEEDYVMSPQFAQTLVSRTERKVKAFLEASQWVRDHISNLDQIPRLSAATDFVAGRVIAEGGFSNIHEITSFCDTAAFDNNSNNNTKKKKSYVVKRLKPQLALNPPKLRAAAKDICNEIHVLSSLDHPNIVRVQALSTTGIEAIAETCRVDSFFLILERLDQTLLHKISQWRQEGIRANALALNKLHKCPHTQRLFRERMGVAHQVASALAYLHQHRILHNDIKPGNIGFDDTGVVKMFDFGLAVELPNDTDTFDLGNAGTPRYQANEVLKKQPYNMKAESYSLAMLLWEITSLTKPFACLDENEVKQSVTQINYRPGIPRSWPRALRRLVAKGWSKRMTQRPTMAEMKASLEQIASHDYSRSSSGTMASLLFR</sequence>
<reference evidence="7" key="1">
    <citation type="submission" date="2020-06" db="EMBL/GenBank/DDBJ databases">
        <authorList>
            <consortium name="Plant Systems Biology data submission"/>
        </authorList>
    </citation>
    <scope>NUCLEOTIDE SEQUENCE</scope>
    <source>
        <strain evidence="7">D6</strain>
    </source>
</reference>
<evidence type="ECO:0000313" key="8">
    <source>
        <dbReference type="Proteomes" id="UP001153069"/>
    </source>
</evidence>
<evidence type="ECO:0000256" key="5">
    <source>
        <dbReference type="SAM" id="MobiDB-lite"/>
    </source>
</evidence>
<dbReference type="Gene3D" id="1.10.510.10">
    <property type="entry name" value="Transferase(Phosphotransferase) domain 1"/>
    <property type="match status" value="1"/>
</dbReference>
<dbReference type="InterPro" id="IPR000719">
    <property type="entry name" value="Prot_kinase_dom"/>
</dbReference>
<feature type="region of interest" description="Disordered" evidence="5">
    <location>
        <begin position="23"/>
        <end position="43"/>
    </location>
</feature>
<accession>A0A9N8DJE9</accession>
<keyword evidence="8" id="KW-1185">Reference proteome</keyword>
<evidence type="ECO:0000256" key="1">
    <source>
        <dbReference type="ARBA" id="ARBA00022679"/>
    </source>
</evidence>
<keyword evidence="4" id="KW-0067">ATP-binding</keyword>
<dbReference type="Gene3D" id="3.30.200.20">
    <property type="entry name" value="Phosphorylase Kinase, domain 1"/>
    <property type="match status" value="1"/>
</dbReference>
<dbReference type="Pfam" id="PF00069">
    <property type="entry name" value="Pkinase"/>
    <property type="match status" value="1"/>
</dbReference>
<dbReference type="Proteomes" id="UP001153069">
    <property type="component" value="Unassembled WGS sequence"/>
</dbReference>
<dbReference type="AlphaFoldDB" id="A0A9N8DJE9"/>
<feature type="domain" description="Protein kinase" evidence="6">
    <location>
        <begin position="91"/>
        <end position="400"/>
    </location>
</feature>
<proteinExistence type="predicted"/>
<evidence type="ECO:0000259" key="6">
    <source>
        <dbReference type="PROSITE" id="PS50011"/>
    </source>
</evidence>
<dbReference type="OrthoDB" id="184922at2759"/>
<dbReference type="PANTHER" id="PTHR44329:SF288">
    <property type="entry name" value="MITOGEN-ACTIVATED PROTEIN KINASE KINASE KINASE 20"/>
    <property type="match status" value="1"/>
</dbReference>
<evidence type="ECO:0000256" key="4">
    <source>
        <dbReference type="ARBA" id="ARBA00022840"/>
    </source>
</evidence>
<comment type="caution">
    <text evidence="7">The sequence shown here is derived from an EMBL/GenBank/DDBJ whole genome shotgun (WGS) entry which is preliminary data.</text>
</comment>
<evidence type="ECO:0000256" key="3">
    <source>
        <dbReference type="ARBA" id="ARBA00022777"/>
    </source>
</evidence>